<dbReference type="KEGG" id="sfol:H3H32_17260"/>
<dbReference type="AlphaFoldDB" id="A0A7G5H5X2"/>
<reference evidence="1 2" key="1">
    <citation type="submission" date="2020-07" db="EMBL/GenBank/DDBJ databases">
        <title>Spirosoma foliorum sp. nov., isolated from the leaves on the Nejang mountain Korea, Republic of.</title>
        <authorList>
            <person name="Ho H."/>
            <person name="Lee Y.-J."/>
            <person name="Nurcahyanto D.-A."/>
            <person name="Kim S.-G."/>
        </authorList>
    </citation>
    <scope>NUCLEOTIDE SEQUENCE [LARGE SCALE GENOMIC DNA]</scope>
    <source>
        <strain evidence="1 2">PL0136</strain>
    </source>
</reference>
<sequence length="140" mass="15575">MRPLFYLAALSIGFTGCKQSAPVAPSADGLTGTWIEKSARKDTIIFNLDQTGSSSANTLLVNRGREINPAGYLAPKLGSGFYRYYLKGDTISVYDMYASTIYYAPFYIEQKGNELYLDNFFEVGFRHPATATRTLVRLTN</sequence>
<dbReference type="PROSITE" id="PS51257">
    <property type="entry name" value="PROKAR_LIPOPROTEIN"/>
    <property type="match status" value="1"/>
</dbReference>
<gene>
    <name evidence="1" type="ORF">H3H32_17260</name>
</gene>
<protein>
    <recommendedName>
        <fullName evidence="3">Lipoprotein</fullName>
    </recommendedName>
</protein>
<keyword evidence="2" id="KW-1185">Reference proteome</keyword>
<evidence type="ECO:0000313" key="2">
    <source>
        <dbReference type="Proteomes" id="UP000515369"/>
    </source>
</evidence>
<accession>A0A7G5H5X2</accession>
<name>A0A7G5H5X2_9BACT</name>
<dbReference type="RefSeq" id="WP_182463912.1">
    <property type="nucleotide sequence ID" value="NZ_CP059732.1"/>
</dbReference>
<organism evidence="1 2">
    <name type="scientific">Spirosoma foliorum</name>
    <dbReference type="NCBI Taxonomy" id="2710596"/>
    <lineage>
        <taxon>Bacteria</taxon>
        <taxon>Pseudomonadati</taxon>
        <taxon>Bacteroidota</taxon>
        <taxon>Cytophagia</taxon>
        <taxon>Cytophagales</taxon>
        <taxon>Cytophagaceae</taxon>
        <taxon>Spirosoma</taxon>
    </lineage>
</organism>
<evidence type="ECO:0008006" key="3">
    <source>
        <dbReference type="Google" id="ProtNLM"/>
    </source>
</evidence>
<evidence type="ECO:0000313" key="1">
    <source>
        <dbReference type="EMBL" id="QMW06514.1"/>
    </source>
</evidence>
<dbReference type="EMBL" id="CP059732">
    <property type="protein sequence ID" value="QMW06514.1"/>
    <property type="molecule type" value="Genomic_DNA"/>
</dbReference>
<proteinExistence type="predicted"/>
<dbReference type="Proteomes" id="UP000515369">
    <property type="component" value="Chromosome"/>
</dbReference>